<feature type="transmembrane region" description="Helical" evidence="2">
    <location>
        <begin position="322"/>
        <end position="346"/>
    </location>
</feature>
<keyword evidence="2" id="KW-1133">Transmembrane helix</keyword>
<feature type="transmembrane region" description="Helical" evidence="2">
    <location>
        <begin position="96"/>
        <end position="123"/>
    </location>
</feature>
<gene>
    <name evidence="3" type="ORF">PCAR00345_LOCUS32444</name>
</gene>
<keyword evidence="2" id="KW-0812">Transmembrane</keyword>
<evidence type="ECO:0008006" key="4">
    <source>
        <dbReference type="Google" id="ProtNLM"/>
    </source>
</evidence>
<feature type="compositionally biased region" description="Basic and acidic residues" evidence="1">
    <location>
        <begin position="391"/>
        <end position="413"/>
    </location>
</feature>
<sequence>MIECTGSCVNGRCINGTCVCNPGWSGNQDIWTQDLSRWGGPNLNCPTPVYVLQAAWAVYLAFAALLWLLMPLSIFQQWRKFQDQRSAGKVSNWCGHFPLVFVLFIFCLVLPFVMACSIVKLASEDLSEVVGATTAATVVFLTVQVICPSVYGIWMLRALKTFAYSGFDDAASAPALKAFIHSLTWVFIGVAAAIVLVGVYPFVTVSKSPFEHQEVHKLCAQLYLLQLAVAHIILSLCTALMGGRVTVAMNGIISNRLDLASRTNQHDILSSVANLRRTRLKIVLVFASCSTAVLINAGLFLLMELDDWLVFVGLPFDTQPMITLSLSWFSVLSYTSVPTCSAHSLFKSTAASRSGEQSGGDIEIVDLEQPEEDHPQPDGQSGEQEAMQEPEQAREQEPEQAREQEPDEAHEQEPEQAPQQVTDGYVGRSEGWDIGGPAHLAC</sequence>
<feature type="transmembrane region" description="Helical" evidence="2">
    <location>
        <begin position="223"/>
        <end position="247"/>
    </location>
</feature>
<evidence type="ECO:0000313" key="3">
    <source>
        <dbReference type="EMBL" id="CAE0779805.1"/>
    </source>
</evidence>
<keyword evidence="2" id="KW-0472">Membrane</keyword>
<dbReference type="EMBL" id="HBIZ01050710">
    <property type="protein sequence ID" value="CAE0779805.1"/>
    <property type="molecule type" value="Transcribed_RNA"/>
</dbReference>
<feature type="transmembrane region" description="Helical" evidence="2">
    <location>
        <begin position="183"/>
        <end position="203"/>
    </location>
</feature>
<proteinExistence type="predicted"/>
<feature type="transmembrane region" description="Helical" evidence="2">
    <location>
        <begin position="129"/>
        <end position="154"/>
    </location>
</feature>
<dbReference type="AlphaFoldDB" id="A0A7S4BXM8"/>
<feature type="region of interest" description="Disordered" evidence="1">
    <location>
        <begin position="370"/>
        <end position="442"/>
    </location>
</feature>
<reference evidence="3" key="1">
    <citation type="submission" date="2021-01" db="EMBL/GenBank/DDBJ databases">
        <authorList>
            <person name="Corre E."/>
            <person name="Pelletier E."/>
            <person name="Niang G."/>
            <person name="Scheremetjew M."/>
            <person name="Finn R."/>
            <person name="Kale V."/>
            <person name="Holt S."/>
            <person name="Cochrane G."/>
            <person name="Meng A."/>
            <person name="Brown T."/>
            <person name="Cohen L."/>
        </authorList>
    </citation>
    <scope>NUCLEOTIDE SEQUENCE</scope>
    <source>
        <strain evidence="3">CCMP645</strain>
    </source>
</reference>
<accession>A0A7S4BXM8</accession>
<protein>
    <recommendedName>
        <fullName evidence="4">EGF-like domain-containing protein</fullName>
    </recommendedName>
</protein>
<organism evidence="3">
    <name type="scientific">Chrysotila carterae</name>
    <name type="common">Marine alga</name>
    <name type="synonym">Syracosphaera carterae</name>
    <dbReference type="NCBI Taxonomy" id="13221"/>
    <lineage>
        <taxon>Eukaryota</taxon>
        <taxon>Haptista</taxon>
        <taxon>Haptophyta</taxon>
        <taxon>Prymnesiophyceae</taxon>
        <taxon>Isochrysidales</taxon>
        <taxon>Isochrysidaceae</taxon>
        <taxon>Chrysotila</taxon>
    </lineage>
</organism>
<evidence type="ECO:0000256" key="1">
    <source>
        <dbReference type="SAM" id="MobiDB-lite"/>
    </source>
</evidence>
<evidence type="ECO:0000256" key="2">
    <source>
        <dbReference type="SAM" id="Phobius"/>
    </source>
</evidence>
<feature type="transmembrane region" description="Helical" evidence="2">
    <location>
        <begin position="282"/>
        <end position="302"/>
    </location>
</feature>
<feature type="transmembrane region" description="Helical" evidence="2">
    <location>
        <begin position="56"/>
        <end position="75"/>
    </location>
</feature>
<name>A0A7S4BXM8_CHRCT</name>